<accession>A0A8T2LM91</accession>
<comment type="similarity">
    <text evidence="1">Belongs to the peptidase C48 family.</text>
</comment>
<feature type="compositionally biased region" description="Polar residues" evidence="6">
    <location>
        <begin position="863"/>
        <end position="881"/>
    </location>
</feature>
<dbReference type="Gene3D" id="3.40.395.10">
    <property type="entry name" value="Adenoviral Proteinase, Chain A"/>
    <property type="match status" value="1"/>
</dbReference>
<feature type="region of interest" description="Disordered" evidence="6">
    <location>
        <begin position="409"/>
        <end position="434"/>
    </location>
</feature>
<sequence>MSHDKTRSSGGVVLDRRRALTITAVGKLDSCRSGDPFKIPKRRVSGEDEFTEADVSKYAKKCAKVHWSQLASNGVSSKPVYRNGSQTSDHNKKDLDQSDMKRRQVKVVLTDVLQTEEGRRYLSSCGRDFRKKCQSEPKGDAKEGRRDRKAPAELRERTRGSPRKNTSSSKWTESPSTEQRETRSPLSKRPRKSSSSLKPTEPTSSNKKEPCPPEKTVSSQVDHVQTAVPKKIKSKSPDTDNDELRPDKKSDSAKSPSASPLHSERTSLSKEEQINVERVSEVVVTPRRTPSRARLQNRSEQLRNDFNSNQQNTSETEKTESAEEIREEVKENNQEEENSADVQQNGEVMEEGGGSRESVLRLSLGVVGEQMEMGLAAGEVTPSRCGSQNADLKLRKGLQLQTPEPIVLSSEEEDEEEGMKGKSTSRLRTLEGAKTPQTPKLLPLTVERKKTPDRFIRTPERHNQVSSFADCSLTGSTATELQISALYMGGLSALSNGLVKITPDVITISLKDPSGKEVKATLATVHLRKYSVWHGAMVEGTELVKEDETPPPSLLLLWVSETQAQRLSSEFSAFQPGTSLGVTADGSVCVLLCMSEALNGIEGALLASIMDIVGLRHGSTALLSSLSQAESMKLLKCGRDTHMLRLLSPRIETSSSSNESVPAPVEAGTTTAPVTTQETEVQTTSVYTLCHNRAQGSYSVSMVAKPGPEWAPYKHRGPTRRLIQFPPPPCKRAITVTTEDLECLDSGEFLNDVIIDFYLKYLLVQKAPQASVKRSHVFSSFFYKQLTRRDNANEDSSSTPAQLRRHQRVRTWTRHVDIFEKDFLFVPVNQEAHWYLVVVCFPGMDEPQWVKREGQDSAEDTTENSSDSTAGTETQEGSKNNSEGEKSSDENSSKPVSISGPPNCTERTCTRKTVCKRPCILIMDSLKLSVHERIFKLLREYLQVEWETKRGGHRDFSAEKMVGSHCRVPLQDNSSDCGLYLLQYAESFLQDPVVNFELPLRLECWFPRQQVREKREEIRDLVLRLYRSQQGSLGKEDPEDNIEIGNVVQ</sequence>
<feature type="compositionally biased region" description="Basic and acidic residues" evidence="6">
    <location>
        <begin position="235"/>
        <end position="252"/>
    </location>
</feature>
<evidence type="ECO:0000256" key="4">
    <source>
        <dbReference type="ARBA" id="ARBA00022786"/>
    </source>
</evidence>
<feature type="compositionally biased region" description="Basic and acidic residues" evidence="6">
    <location>
        <begin position="315"/>
        <end position="333"/>
    </location>
</feature>
<evidence type="ECO:0000313" key="9">
    <source>
        <dbReference type="Proteomes" id="UP000752171"/>
    </source>
</evidence>
<keyword evidence="5" id="KW-0378">Hydrolase</keyword>
<feature type="compositionally biased region" description="Polar residues" evidence="6">
    <location>
        <begin position="651"/>
        <end position="660"/>
    </location>
</feature>
<dbReference type="PANTHER" id="PTHR46896">
    <property type="entry name" value="SENTRIN-SPECIFIC PROTEASE"/>
    <property type="match status" value="1"/>
</dbReference>
<evidence type="ECO:0000256" key="6">
    <source>
        <dbReference type="SAM" id="MobiDB-lite"/>
    </source>
</evidence>
<feature type="compositionally biased region" description="Basic and acidic residues" evidence="6">
    <location>
        <begin position="262"/>
        <end position="280"/>
    </location>
</feature>
<dbReference type="Proteomes" id="UP000752171">
    <property type="component" value="Unassembled WGS sequence"/>
</dbReference>
<evidence type="ECO:0000256" key="3">
    <source>
        <dbReference type="ARBA" id="ARBA00022670"/>
    </source>
</evidence>
<evidence type="ECO:0000313" key="8">
    <source>
        <dbReference type="EMBL" id="KAG9271012.1"/>
    </source>
</evidence>
<feature type="region of interest" description="Disordered" evidence="6">
    <location>
        <begin position="73"/>
        <end position="357"/>
    </location>
</feature>
<protein>
    <submittedName>
        <fullName evidence="8">Sentrin-specific protease 7 isoform X1</fullName>
    </submittedName>
</protein>
<evidence type="ECO:0000259" key="7">
    <source>
        <dbReference type="PROSITE" id="PS50600"/>
    </source>
</evidence>
<keyword evidence="3 8" id="KW-0645">Protease</keyword>
<evidence type="ECO:0000256" key="2">
    <source>
        <dbReference type="ARBA" id="ARBA00022553"/>
    </source>
</evidence>
<comment type="caution">
    <text evidence="8">The sequence shown here is derived from an EMBL/GenBank/DDBJ whole genome shotgun (WGS) entry which is preliminary data.</text>
</comment>
<dbReference type="GO" id="GO:0006508">
    <property type="term" value="P:proteolysis"/>
    <property type="evidence" value="ECO:0007669"/>
    <property type="project" value="UniProtKB-KW"/>
</dbReference>
<dbReference type="EMBL" id="JAICCE010000011">
    <property type="protein sequence ID" value="KAG9271012.1"/>
    <property type="molecule type" value="Genomic_DNA"/>
</dbReference>
<evidence type="ECO:0000256" key="1">
    <source>
        <dbReference type="ARBA" id="ARBA00005234"/>
    </source>
</evidence>
<dbReference type="PROSITE" id="PS50600">
    <property type="entry name" value="ULP_PROTEASE"/>
    <property type="match status" value="1"/>
</dbReference>
<dbReference type="GO" id="GO:0016926">
    <property type="term" value="P:protein desumoylation"/>
    <property type="evidence" value="ECO:0007669"/>
    <property type="project" value="TreeGrafter"/>
</dbReference>
<dbReference type="Pfam" id="PF02902">
    <property type="entry name" value="Peptidase_C48"/>
    <property type="match status" value="1"/>
</dbReference>
<feature type="region of interest" description="Disordered" evidence="6">
    <location>
        <begin position="651"/>
        <end position="670"/>
    </location>
</feature>
<gene>
    <name evidence="8" type="primary">SENP7</name>
    <name evidence="8" type="ORF">AMEX_G13880</name>
</gene>
<dbReference type="AlphaFoldDB" id="A0A8T2LM91"/>
<feature type="region of interest" description="Disordered" evidence="6">
    <location>
        <begin position="853"/>
        <end position="902"/>
    </location>
</feature>
<dbReference type="GO" id="GO:0005737">
    <property type="term" value="C:cytoplasm"/>
    <property type="evidence" value="ECO:0007669"/>
    <property type="project" value="TreeGrafter"/>
</dbReference>
<feature type="compositionally biased region" description="Basic and acidic residues" evidence="6">
    <location>
        <begin position="127"/>
        <end position="159"/>
    </location>
</feature>
<reference evidence="8 9" key="1">
    <citation type="submission" date="2021-07" db="EMBL/GenBank/DDBJ databases">
        <authorList>
            <person name="Imarazene B."/>
            <person name="Zahm M."/>
            <person name="Klopp C."/>
            <person name="Cabau C."/>
            <person name="Beille S."/>
            <person name="Jouanno E."/>
            <person name="Castinel A."/>
            <person name="Lluch J."/>
            <person name="Gil L."/>
            <person name="Kuchtly C."/>
            <person name="Lopez Roques C."/>
            <person name="Donnadieu C."/>
            <person name="Parrinello H."/>
            <person name="Journot L."/>
            <person name="Du K."/>
            <person name="Schartl M."/>
            <person name="Retaux S."/>
            <person name="Guiguen Y."/>
        </authorList>
    </citation>
    <scope>NUCLEOTIDE SEQUENCE [LARGE SCALE GENOMIC DNA]</scope>
    <source>
        <strain evidence="8">Pach_M1</strain>
        <tissue evidence="8">Testis</tissue>
    </source>
</reference>
<dbReference type="GO" id="GO:0005634">
    <property type="term" value="C:nucleus"/>
    <property type="evidence" value="ECO:0007669"/>
    <property type="project" value="TreeGrafter"/>
</dbReference>
<organism evidence="8 9">
    <name type="scientific">Astyanax mexicanus</name>
    <name type="common">Blind cave fish</name>
    <name type="synonym">Astyanax fasciatus mexicanus</name>
    <dbReference type="NCBI Taxonomy" id="7994"/>
    <lineage>
        <taxon>Eukaryota</taxon>
        <taxon>Metazoa</taxon>
        <taxon>Chordata</taxon>
        <taxon>Craniata</taxon>
        <taxon>Vertebrata</taxon>
        <taxon>Euteleostomi</taxon>
        <taxon>Actinopterygii</taxon>
        <taxon>Neopterygii</taxon>
        <taxon>Teleostei</taxon>
        <taxon>Ostariophysi</taxon>
        <taxon>Characiformes</taxon>
        <taxon>Characoidei</taxon>
        <taxon>Acestrorhamphidae</taxon>
        <taxon>Acestrorhamphinae</taxon>
        <taxon>Astyanax</taxon>
    </lineage>
</organism>
<feature type="compositionally biased region" description="Basic and acidic residues" evidence="6">
    <location>
        <begin position="89"/>
        <end position="102"/>
    </location>
</feature>
<feature type="compositionally biased region" description="Polar residues" evidence="6">
    <location>
        <begin position="893"/>
        <end position="902"/>
    </location>
</feature>
<proteinExistence type="inferred from homology"/>
<dbReference type="PANTHER" id="PTHR46896:SF2">
    <property type="entry name" value="SENTRIN-SPECIFIC PROTEASE 7"/>
    <property type="match status" value="1"/>
</dbReference>
<name>A0A8T2LM91_ASTMX</name>
<feature type="compositionally biased region" description="Polar residues" evidence="6">
    <location>
        <begin position="294"/>
        <end position="312"/>
    </location>
</feature>
<dbReference type="SUPFAM" id="SSF54001">
    <property type="entry name" value="Cysteine proteinases"/>
    <property type="match status" value="1"/>
</dbReference>
<evidence type="ECO:0000256" key="5">
    <source>
        <dbReference type="ARBA" id="ARBA00022801"/>
    </source>
</evidence>
<keyword evidence="2" id="KW-0597">Phosphoprotein</keyword>
<dbReference type="InterPro" id="IPR051947">
    <property type="entry name" value="Sentrin-specific_protease"/>
</dbReference>
<feature type="compositionally biased region" description="Polar residues" evidence="6">
    <location>
        <begin position="163"/>
        <end position="177"/>
    </location>
</feature>
<dbReference type="InterPro" id="IPR038765">
    <property type="entry name" value="Papain-like_cys_pep_sf"/>
</dbReference>
<dbReference type="InterPro" id="IPR003653">
    <property type="entry name" value="Peptidase_C48_C"/>
</dbReference>
<keyword evidence="4" id="KW-0833">Ubl conjugation pathway</keyword>
<dbReference type="GO" id="GO:0070139">
    <property type="term" value="F:SUMO-specific endopeptidase activity"/>
    <property type="evidence" value="ECO:0007669"/>
    <property type="project" value="TreeGrafter"/>
</dbReference>
<feature type="compositionally biased region" description="Basic and acidic residues" evidence="6">
    <location>
        <begin position="882"/>
        <end position="892"/>
    </location>
</feature>
<feature type="domain" description="Ubiquitin-like protease family profile" evidence="7">
    <location>
        <begin position="734"/>
        <end position="988"/>
    </location>
</feature>